<accession>F7NPU3</accession>
<dbReference type="STRING" id="1009370.ALO_20702"/>
<evidence type="ECO:0000259" key="2">
    <source>
        <dbReference type="Pfam" id="PF09323"/>
    </source>
</evidence>
<proteinExistence type="predicted"/>
<evidence type="ECO:0000313" key="5">
    <source>
        <dbReference type="Proteomes" id="UP000003240"/>
    </source>
</evidence>
<dbReference type="InterPro" id="IPR015402">
    <property type="entry name" value="DUF1980"/>
</dbReference>
<dbReference type="InterPro" id="IPR048447">
    <property type="entry name" value="DUF1980_C"/>
</dbReference>
<gene>
    <name evidence="4" type="ORF">ALO_20702</name>
</gene>
<feature type="domain" description="DUF1980" evidence="3">
    <location>
        <begin position="147"/>
        <end position="268"/>
    </location>
</feature>
<dbReference type="Pfam" id="PF21537">
    <property type="entry name" value="DUF1980_C"/>
    <property type="match status" value="1"/>
</dbReference>
<dbReference type="RefSeq" id="WP_004099660.1">
    <property type="nucleotide sequence ID" value="NZ_AFGF01000269.1"/>
</dbReference>
<reference evidence="4 5" key="1">
    <citation type="journal article" date="2011" name="EMBO J.">
        <title>Structural diversity of bacterial flagellar motors.</title>
        <authorList>
            <person name="Chen S."/>
            <person name="Beeby M."/>
            <person name="Murphy G.E."/>
            <person name="Leadbetter J.R."/>
            <person name="Hendrixson D.R."/>
            <person name="Briegel A."/>
            <person name="Li Z."/>
            <person name="Shi J."/>
            <person name="Tocheva E.I."/>
            <person name="Muller A."/>
            <person name="Dobro M.J."/>
            <person name="Jensen G.J."/>
        </authorList>
    </citation>
    <scope>NUCLEOTIDE SEQUENCE [LARGE SCALE GENOMIC DNA]</scope>
    <source>
        <strain evidence="4 5">DSM 6540</strain>
    </source>
</reference>
<dbReference type="EMBL" id="AFGF01000269">
    <property type="protein sequence ID" value="EGO61934.1"/>
    <property type="molecule type" value="Genomic_DNA"/>
</dbReference>
<protein>
    <recommendedName>
        <fullName evidence="6">TIGR03943 family protein</fullName>
    </recommendedName>
</protein>
<evidence type="ECO:0000256" key="1">
    <source>
        <dbReference type="SAM" id="Phobius"/>
    </source>
</evidence>
<evidence type="ECO:0000259" key="3">
    <source>
        <dbReference type="Pfam" id="PF21537"/>
    </source>
</evidence>
<keyword evidence="5" id="KW-1185">Reference proteome</keyword>
<feature type="domain" description="DUF1980" evidence="2">
    <location>
        <begin position="12"/>
        <end position="112"/>
    </location>
</feature>
<keyword evidence="1" id="KW-0472">Membrane</keyword>
<dbReference type="Proteomes" id="UP000003240">
    <property type="component" value="Unassembled WGS sequence"/>
</dbReference>
<dbReference type="NCBIfam" id="TIGR03943">
    <property type="entry name" value="TIGR03943 family putative permease subunit"/>
    <property type="match status" value="1"/>
</dbReference>
<dbReference type="PANTHER" id="PTHR40047">
    <property type="entry name" value="UPF0703 PROTEIN YCGQ"/>
    <property type="match status" value="1"/>
</dbReference>
<sequence length="268" mass="30266">MYRFSQAVENLLQLLILICFTLLFYRVITQGNLLQLIHPQFTLNAQVGLTILFLLVIVQTIRLVSDMLSVNPTKRDHTFSSYFYYVFIGTIAICFLIPAKSLGSITADNRSMKYLSNNPGIAASSMSENNTPAIPFDAMQQIQPVNPKQTPVIYIDDTNHIRWITIMYEATANFINREVNLKGFVYRPAGLKDNQCMVVRFEIACCAADAMPSGLIIEWPDSSLYKNDTWVEVHGKIQQGDYNGVVIPLLKATAVSRIEPLPNPYVYN</sequence>
<comment type="caution">
    <text evidence="4">The sequence shown here is derived from an EMBL/GenBank/DDBJ whole genome shotgun (WGS) entry which is preliminary data.</text>
</comment>
<keyword evidence="1" id="KW-0812">Transmembrane</keyword>
<feature type="transmembrane region" description="Helical" evidence="1">
    <location>
        <begin position="12"/>
        <end position="29"/>
    </location>
</feature>
<name>F7NPU3_9FIRM</name>
<organism evidence="4 5">
    <name type="scientific">Acetonema longum DSM 6540</name>
    <dbReference type="NCBI Taxonomy" id="1009370"/>
    <lineage>
        <taxon>Bacteria</taxon>
        <taxon>Bacillati</taxon>
        <taxon>Bacillota</taxon>
        <taxon>Negativicutes</taxon>
        <taxon>Acetonemataceae</taxon>
        <taxon>Acetonema</taxon>
    </lineage>
</organism>
<feature type="transmembrane region" description="Helical" evidence="1">
    <location>
        <begin position="82"/>
        <end position="103"/>
    </location>
</feature>
<dbReference type="Pfam" id="PF09323">
    <property type="entry name" value="DUF1980"/>
    <property type="match status" value="1"/>
</dbReference>
<keyword evidence="1" id="KW-1133">Transmembrane helix</keyword>
<feature type="transmembrane region" description="Helical" evidence="1">
    <location>
        <begin position="41"/>
        <end position="62"/>
    </location>
</feature>
<dbReference type="InterPro" id="IPR052955">
    <property type="entry name" value="UPF0703_membrane_permease"/>
</dbReference>
<dbReference type="PANTHER" id="PTHR40047:SF1">
    <property type="entry name" value="UPF0703 PROTEIN YCGQ"/>
    <property type="match status" value="1"/>
</dbReference>
<dbReference type="InterPro" id="IPR048493">
    <property type="entry name" value="DUF1980_N"/>
</dbReference>
<evidence type="ECO:0000313" key="4">
    <source>
        <dbReference type="EMBL" id="EGO61934.1"/>
    </source>
</evidence>
<dbReference type="eggNOG" id="COG3689">
    <property type="taxonomic scope" value="Bacteria"/>
</dbReference>
<dbReference type="AlphaFoldDB" id="F7NPU3"/>
<evidence type="ECO:0008006" key="6">
    <source>
        <dbReference type="Google" id="ProtNLM"/>
    </source>
</evidence>